<sequence length="369" mass="41950">MRDTQSQINSLKGEFKNEIQNTMKAQQNVLMEQQNSFQNNLQNMLSGFFQNHSSTSGTLPSNTIPNPRGEMKAITTRSGIAYEGPSIPTNPSSKKVVERETNETTDKEQTNFQGSTTHIQPPVIPIPEPDVPKTLPKPNIPYPSRLNDQKLQEKAMNQMEKFFQIFQDLHFDITKISLNENCSAIFLKKLPEKLGDPDKFLIPCDFPRMDQGEVVKVKSSIEEPSDLELKDLPSHLEYAYLEGVDKLPVIIAKDLKVDENEALLKVLNFHKRAIAWKIIDIKGIDPRFYTHKILMKEDYKPAVQCQRRVNPKIHEVIKKEVIKLLDAGMIYLIYDSSCVSPIHCVPKKGGITIVENENDELIPTRLVTG</sequence>
<dbReference type="InterPro" id="IPR043502">
    <property type="entry name" value="DNA/RNA_pol_sf"/>
</dbReference>
<evidence type="ECO:0000256" key="1">
    <source>
        <dbReference type="SAM" id="MobiDB-lite"/>
    </source>
</evidence>
<evidence type="ECO:0000313" key="2">
    <source>
        <dbReference type="EMBL" id="GEU54762.1"/>
    </source>
</evidence>
<name>A0A6L2L242_TANCI</name>
<organism evidence="2">
    <name type="scientific">Tanacetum cinerariifolium</name>
    <name type="common">Dalmatian daisy</name>
    <name type="synonym">Chrysanthemum cinerariifolium</name>
    <dbReference type="NCBI Taxonomy" id="118510"/>
    <lineage>
        <taxon>Eukaryota</taxon>
        <taxon>Viridiplantae</taxon>
        <taxon>Streptophyta</taxon>
        <taxon>Embryophyta</taxon>
        <taxon>Tracheophyta</taxon>
        <taxon>Spermatophyta</taxon>
        <taxon>Magnoliopsida</taxon>
        <taxon>eudicotyledons</taxon>
        <taxon>Gunneridae</taxon>
        <taxon>Pentapetalae</taxon>
        <taxon>asterids</taxon>
        <taxon>campanulids</taxon>
        <taxon>Asterales</taxon>
        <taxon>Asteraceae</taxon>
        <taxon>Asteroideae</taxon>
        <taxon>Anthemideae</taxon>
        <taxon>Anthemidinae</taxon>
        <taxon>Tanacetum</taxon>
    </lineage>
</organism>
<dbReference type="EMBL" id="BKCJ010003385">
    <property type="protein sequence ID" value="GEU54762.1"/>
    <property type="molecule type" value="Genomic_DNA"/>
</dbReference>
<gene>
    <name evidence="2" type="ORF">Tci_026740</name>
</gene>
<reference evidence="2" key="1">
    <citation type="journal article" date="2019" name="Sci. Rep.">
        <title>Draft genome of Tanacetum cinerariifolium, the natural source of mosquito coil.</title>
        <authorList>
            <person name="Yamashiro T."/>
            <person name="Shiraishi A."/>
            <person name="Satake H."/>
            <person name="Nakayama K."/>
        </authorList>
    </citation>
    <scope>NUCLEOTIDE SEQUENCE</scope>
</reference>
<accession>A0A6L2L242</accession>
<dbReference type="Gene3D" id="3.10.10.10">
    <property type="entry name" value="HIV Type 1 Reverse Transcriptase, subunit A, domain 1"/>
    <property type="match status" value="1"/>
</dbReference>
<dbReference type="SUPFAM" id="SSF56672">
    <property type="entry name" value="DNA/RNA polymerases"/>
    <property type="match status" value="1"/>
</dbReference>
<keyword evidence="2" id="KW-0808">Transferase</keyword>
<dbReference type="AlphaFoldDB" id="A0A6L2L242"/>
<protein>
    <submittedName>
        <fullName evidence="2">Reverse transcriptase domain-containing protein</fullName>
    </submittedName>
</protein>
<proteinExistence type="predicted"/>
<feature type="region of interest" description="Disordered" evidence="1">
    <location>
        <begin position="80"/>
        <end position="124"/>
    </location>
</feature>
<feature type="compositionally biased region" description="Polar residues" evidence="1">
    <location>
        <begin position="110"/>
        <end position="119"/>
    </location>
</feature>
<feature type="compositionally biased region" description="Basic and acidic residues" evidence="1">
    <location>
        <begin position="95"/>
        <end position="109"/>
    </location>
</feature>
<dbReference type="GO" id="GO:0003964">
    <property type="term" value="F:RNA-directed DNA polymerase activity"/>
    <property type="evidence" value="ECO:0007669"/>
    <property type="project" value="UniProtKB-KW"/>
</dbReference>
<comment type="caution">
    <text evidence="2">The sequence shown here is derived from an EMBL/GenBank/DDBJ whole genome shotgun (WGS) entry which is preliminary data.</text>
</comment>
<keyword evidence="2" id="KW-0548">Nucleotidyltransferase</keyword>
<keyword evidence="2" id="KW-0695">RNA-directed DNA polymerase</keyword>